<dbReference type="Proteomes" id="UP001237642">
    <property type="component" value="Unassembled WGS sequence"/>
</dbReference>
<dbReference type="Gene3D" id="2.30.30.140">
    <property type="match status" value="1"/>
</dbReference>
<reference evidence="3" key="2">
    <citation type="submission" date="2023-05" db="EMBL/GenBank/DDBJ databases">
        <authorList>
            <person name="Schelkunov M.I."/>
        </authorList>
    </citation>
    <scope>NUCLEOTIDE SEQUENCE</scope>
    <source>
        <strain evidence="3">Hsosn_3</strain>
        <tissue evidence="3">Leaf</tissue>
    </source>
</reference>
<feature type="domain" description="SAWADEE" evidence="2">
    <location>
        <begin position="114"/>
        <end position="242"/>
    </location>
</feature>
<evidence type="ECO:0000313" key="3">
    <source>
        <dbReference type="EMBL" id="KAK1372543.1"/>
    </source>
</evidence>
<evidence type="ECO:0000313" key="4">
    <source>
        <dbReference type="Proteomes" id="UP001237642"/>
    </source>
</evidence>
<dbReference type="EMBL" id="JAUIZM010000007">
    <property type="protein sequence ID" value="KAK1372543.1"/>
    <property type="molecule type" value="Genomic_DNA"/>
</dbReference>
<dbReference type="PANTHER" id="PTHR33827">
    <property type="entry name" value="PROTEIN SAWADEE HOMEODOMAIN HOMOLOG 2"/>
    <property type="match status" value="1"/>
</dbReference>
<organism evidence="3 4">
    <name type="scientific">Heracleum sosnowskyi</name>
    <dbReference type="NCBI Taxonomy" id="360622"/>
    <lineage>
        <taxon>Eukaryota</taxon>
        <taxon>Viridiplantae</taxon>
        <taxon>Streptophyta</taxon>
        <taxon>Embryophyta</taxon>
        <taxon>Tracheophyta</taxon>
        <taxon>Spermatophyta</taxon>
        <taxon>Magnoliopsida</taxon>
        <taxon>eudicotyledons</taxon>
        <taxon>Gunneridae</taxon>
        <taxon>Pentapetalae</taxon>
        <taxon>asterids</taxon>
        <taxon>campanulids</taxon>
        <taxon>Apiales</taxon>
        <taxon>Apiaceae</taxon>
        <taxon>Apioideae</taxon>
        <taxon>apioid superclade</taxon>
        <taxon>Tordylieae</taxon>
        <taxon>Tordyliinae</taxon>
        <taxon>Heracleum</taxon>
    </lineage>
</organism>
<name>A0AAD8MHW4_9APIA</name>
<dbReference type="GO" id="GO:0003682">
    <property type="term" value="F:chromatin binding"/>
    <property type="evidence" value="ECO:0007669"/>
    <property type="project" value="InterPro"/>
</dbReference>
<evidence type="ECO:0000259" key="2">
    <source>
        <dbReference type="Pfam" id="PF16719"/>
    </source>
</evidence>
<dbReference type="AlphaFoldDB" id="A0AAD8MHW4"/>
<accession>A0AAD8MHW4</accession>
<dbReference type="PANTHER" id="PTHR33827:SF3">
    <property type="entry name" value="OS09G0346900 PROTEIN"/>
    <property type="match status" value="1"/>
</dbReference>
<dbReference type="Pfam" id="PF16719">
    <property type="entry name" value="SAWADEE"/>
    <property type="match status" value="1"/>
</dbReference>
<keyword evidence="4" id="KW-1185">Reference proteome</keyword>
<dbReference type="InterPro" id="IPR032001">
    <property type="entry name" value="SAWADEE_dom"/>
</dbReference>
<evidence type="ECO:0000256" key="1">
    <source>
        <dbReference type="SAM" id="MobiDB-lite"/>
    </source>
</evidence>
<reference evidence="3" key="1">
    <citation type="submission" date="2023-02" db="EMBL/GenBank/DDBJ databases">
        <title>Genome of toxic invasive species Heracleum sosnowskyi carries increased number of genes despite the absence of recent whole-genome duplications.</title>
        <authorList>
            <person name="Schelkunov M."/>
            <person name="Shtratnikova V."/>
            <person name="Makarenko M."/>
            <person name="Klepikova A."/>
            <person name="Omelchenko D."/>
            <person name="Novikova G."/>
            <person name="Obukhova E."/>
            <person name="Bogdanov V."/>
            <person name="Penin A."/>
            <person name="Logacheva M."/>
        </authorList>
    </citation>
    <scope>NUCLEOTIDE SEQUENCE</scope>
    <source>
        <strain evidence="3">Hsosn_3</strain>
        <tissue evidence="3">Leaf</tissue>
    </source>
</reference>
<dbReference type="Gene3D" id="2.40.50.40">
    <property type="match status" value="1"/>
</dbReference>
<feature type="compositionally biased region" description="Basic and acidic residues" evidence="1">
    <location>
        <begin position="93"/>
        <end position="117"/>
    </location>
</feature>
<comment type="caution">
    <text evidence="3">The sequence shown here is derived from an EMBL/GenBank/DDBJ whole genome shotgun (WGS) entry which is preliminary data.</text>
</comment>
<gene>
    <name evidence="3" type="ORF">POM88_028736</name>
</gene>
<protein>
    <submittedName>
        <fullName evidence="3">SAWADEE domain-containing protein</fullName>
    </submittedName>
</protein>
<proteinExistence type="predicted"/>
<dbReference type="InterPro" id="IPR039276">
    <property type="entry name" value="SHH1/2"/>
</dbReference>
<sequence>MDRLRQRHRQVFSGFTKSEVERMEKLLKESGEETKDIAFCKKLTRSFNSSKGRAGKPALKWTEVQNWFENPQVLPSKEDSVDGSNKSIPETLPLDKPDESNPTSEGEKESNSSKLEFEAKSSKDGAWYDVDEFKDCRSNSISGQMEALVRFIGFGSDEDEWVNVKESVRERSLGLEHSECHTLKVGDLVLCFQERKDLAKYYDAHIIDIKRRLHDIRGCRCTFAIRYNHNNVEEKIGLSRLCRILKPQANITEEVHS</sequence>
<feature type="region of interest" description="Disordered" evidence="1">
    <location>
        <begin position="72"/>
        <end position="117"/>
    </location>
</feature>